<evidence type="ECO:0000313" key="3">
    <source>
        <dbReference type="Proteomes" id="UP000237271"/>
    </source>
</evidence>
<dbReference type="PANTHER" id="PTHR31569">
    <property type="entry name" value="SWIM-TYPE DOMAIN-CONTAINING PROTEIN"/>
    <property type="match status" value="1"/>
</dbReference>
<dbReference type="Proteomes" id="UP000237271">
    <property type="component" value="Unassembled WGS sequence"/>
</dbReference>
<evidence type="ECO:0000313" key="2">
    <source>
        <dbReference type="EMBL" id="POM74465.1"/>
    </source>
</evidence>
<dbReference type="OrthoDB" id="118453at2759"/>
<reference evidence="2 3" key="1">
    <citation type="journal article" date="2017" name="Genome Biol. Evol.">
        <title>Phytophthora megakarya and P. palmivora, closely related causal agents of cacao black pod rot, underwent increases in genome sizes and gene numbers by different mechanisms.</title>
        <authorList>
            <person name="Ali S.S."/>
            <person name="Shao J."/>
            <person name="Lary D.J."/>
            <person name="Kronmiller B."/>
            <person name="Shen D."/>
            <person name="Strem M.D."/>
            <person name="Amoako-Attah I."/>
            <person name="Akrofi A.Y."/>
            <person name="Begoude B.A."/>
            <person name="Ten Hoopen G.M."/>
            <person name="Coulibaly K."/>
            <person name="Kebe B.I."/>
            <person name="Melnick R.L."/>
            <person name="Guiltinan M.J."/>
            <person name="Tyler B.M."/>
            <person name="Meinhardt L.W."/>
            <person name="Bailey B.A."/>
        </authorList>
    </citation>
    <scope>NUCLEOTIDE SEQUENCE [LARGE SCALE GENOMIC DNA]</scope>
    <source>
        <strain evidence="3">sbr112.9</strain>
    </source>
</reference>
<dbReference type="Pfam" id="PF21056">
    <property type="entry name" value="ZSWIM1-3_RNaseH-like"/>
    <property type="match status" value="1"/>
</dbReference>
<sequence length="321" mass="36944">MKIVQYKSTPDYTLIKLSPYSPMLNLIKNVFSVFKSGVKTYLAFHRDDILRPGTTIAEHRADFMLRAAKYIMSTKVPPAGAIGNSRFRPSKWSKDREIMAAAHTNVTVLIEPLRTNRQEAYPRWGDSLILDWTYNVNILGVLLGEFMVTASNGKGVSVCEMLVRNQLHDTIRTCIEFFLRAMGENITESITIDKDFTEWRILEALYQLAKVVLCQFHAIIAVRRKMADSKYHIDSSNRDEIELAWRSAIFARNRFECRDMWATHLHTKTYTAGNTTSNRLEATWGQMKKLINLNMTLDHCVNGILLYQNATMRELRGDLTH</sequence>
<evidence type="ECO:0000259" key="1">
    <source>
        <dbReference type="Pfam" id="PF21056"/>
    </source>
</evidence>
<feature type="domain" description="ZSWIM1/3 RNaseH-like" evidence="1">
    <location>
        <begin position="116"/>
        <end position="211"/>
    </location>
</feature>
<gene>
    <name evidence="2" type="ORF">PHPALM_8582</name>
</gene>
<organism evidence="2 3">
    <name type="scientific">Phytophthora palmivora</name>
    <dbReference type="NCBI Taxonomy" id="4796"/>
    <lineage>
        <taxon>Eukaryota</taxon>
        <taxon>Sar</taxon>
        <taxon>Stramenopiles</taxon>
        <taxon>Oomycota</taxon>
        <taxon>Peronosporomycetes</taxon>
        <taxon>Peronosporales</taxon>
        <taxon>Peronosporaceae</taxon>
        <taxon>Phytophthora</taxon>
    </lineage>
</organism>
<keyword evidence="3" id="KW-1185">Reference proteome</keyword>
<proteinExistence type="predicted"/>
<comment type="caution">
    <text evidence="2">The sequence shown here is derived from an EMBL/GenBank/DDBJ whole genome shotgun (WGS) entry which is preliminary data.</text>
</comment>
<dbReference type="EMBL" id="NCKW01004866">
    <property type="protein sequence ID" value="POM74465.1"/>
    <property type="molecule type" value="Genomic_DNA"/>
</dbReference>
<dbReference type="AlphaFoldDB" id="A0A2P4Y9I2"/>
<dbReference type="InterPro" id="IPR052579">
    <property type="entry name" value="Zinc_finger_SWIM"/>
</dbReference>
<name>A0A2P4Y9I2_9STRA</name>
<dbReference type="PANTHER" id="PTHR31569:SF4">
    <property type="entry name" value="SWIM-TYPE DOMAIN-CONTAINING PROTEIN"/>
    <property type="match status" value="1"/>
</dbReference>
<accession>A0A2P4Y9I2</accession>
<protein>
    <recommendedName>
        <fullName evidence="1">ZSWIM1/3 RNaseH-like domain-containing protein</fullName>
    </recommendedName>
</protein>
<dbReference type="InterPro" id="IPR048324">
    <property type="entry name" value="ZSWIM1-3_RNaseH-like"/>
</dbReference>